<keyword evidence="2" id="KW-1185">Reference proteome</keyword>
<dbReference type="PANTHER" id="PTHR33471:SF7">
    <property type="entry name" value="ATP-DEPENDENT ZINC METALLOPROTEASE-RELATED"/>
    <property type="match status" value="1"/>
</dbReference>
<dbReference type="GO" id="GO:0005524">
    <property type="term" value="F:ATP binding"/>
    <property type="evidence" value="ECO:0007669"/>
    <property type="project" value="InterPro"/>
</dbReference>
<keyword evidence="1" id="KW-0645">Protease</keyword>
<accession>A0A8J7DF44</accession>
<dbReference type="RefSeq" id="WP_193912317.1">
    <property type="nucleotide sequence ID" value="NZ_JADEXG010000112.1"/>
</dbReference>
<dbReference type="AlphaFoldDB" id="A0A8J7DF44"/>
<dbReference type="GO" id="GO:0004222">
    <property type="term" value="F:metalloendopeptidase activity"/>
    <property type="evidence" value="ECO:0007669"/>
    <property type="project" value="InterPro"/>
</dbReference>
<dbReference type="PANTHER" id="PTHR33471">
    <property type="entry name" value="ATP-DEPENDENT ZINC METALLOPROTEASE-RELATED"/>
    <property type="match status" value="1"/>
</dbReference>
<dbReference type="GO" id="GO:0006508">
    <property type="term" value="P:proteolysis"/>
    <property type="evidence" value="ECO:0007669"/>
    <property type="project" value="UniProtKB-KW"/>
</dbReference>
<keyword evidence="1" id="KW-0378">Hydrolase</keyword>
<name>A0A8J7DF44_9CYAN</name>
<dbReference type="GO" id="GO:0004176">
    <property type="term" value="F:ATP-dependent peptidase activity"/>
    <property type="evidence" value="ECO:0007669"/>
    <property type="project" value="InterPro"/>
</dbReference>
<dbReference type="EMBL" id="JADEXG010000112">
    <property type="protein sequence ID" value="MBE9080408.1"/>
    <property type="molecule type" value="Genomic_DNA"/>
</dbReference>
<organism evidence="1 2">
    <name type="scientific">Vasconcelosia minhoensis LEGE 07310</name>
    <dbReference type="NCBI Taxonomy" id="915328"/>
    <lineage>
        <taxon>Bacteria</taxon>
        <taxon>Bacillati</taxon>
        <taxon>Cyanobacteriota</taxon>
        <taxon>Cyanophyceae</taxon>
        <taxon>Nodosilineales</taxon>
        <taxon>Cymatolegaceae</taxon>
        <taxon>Vasconcelosia</taxon>
        <taxon>Vasconcelosia minhoensis</taxon>
    </lineage>
</organism>
<dbReference type="Gene3D" id="1.20.58.760">
    <property type="entry name" value="Peptidase M41"/>
    <property type="match status" value="1"/>
</dbReference>
<dbReference type="SUPFAM" id="SSF140990">
    <property type="entry name" value="FtsH protease domain-like"/>
    <property type="match status" value="1"/>
</dbReference>
<dbReference type="Proteomes" id="UP000636505">
    <property type="component" value="Unassembled WGS sequence"/>
</dbReference>
<proteinExistence type="predicted"/>
<evidence type="ECO:0000313" key="1">
    <source>
        <dbReference type="EMBL" id="MBE9080408.1"/>
    </source>
</evidence>
<gene>
    <name evidence="1" type="ORF">IQ241_24490</name>
</gene>
<sequence length="230" mass="25319">MSQITLNLIAIAIFAFTMLSLLGPLLGLSPAAVAIAAATCLGIVTVDRLGWQGRGGNLLIDLLSQRSADYRQRIVHHEAGHFLTAYLLEIPIQAYTLSAWEAWRAGLPGLGGVIFDSAEIEAEIEQGKISAQQLDRYYQVYMAGIAAEQQVYGSAEGGEDDRLRLRSLWRQLDRSQAEGELKLRWSQLQASNLIQRQQSAYDALVTAMTERATVETCCQAIEQHRAEAVT</sequence>
<reference evidence="1" key="1">
    <citation type="submission" date="2020-10" db="EMBL/GenBank/DDBJ databases">
        <authorList>
            <person name="Castelo-Branco R."/>
            <person name="Eusebio N."/>
            <person name="Adriana R."/>
            <person name="Vieira A."/>
            <person name="Brugerolle De Fraissinette N."/>
            <person name="Rezende De Castro R."/>
            <person name="Schneider M.P."/>
            <person name="Vasconcelos V."/>
            <person name="Leao P.N."/>
        </authorList>
    </citation>
    <scope>NUCLEOTIDE SEQUENCE</scope>
    <source>
        <strain evidence="1">LEGE 07310</strain>
    </source>
</reference>
<evidence type="ECO:0000313" key="2">
    <source>
        <dbReference type="Proteomes" id="UP000636505"/>
    </source>
</evidence>
<comment type="caution">
    <text evidence="1">The sequence shown here is derived from an EMBL/GenBank/DDBJ whole genome shotgun (WGS) entry which is preliminary data.</text>
</comment>
<protein>
    <submittedName>
        <fullName evidence="1">ATP-dependent Zn protease</fullName>
    </submittedName>
</protein>
<dbReference type="InterPro" id="IPR037219">
    <property type="entry name" value="Peptidase_M41-like"/>
</dbReference>